<accession>A0AAV1CZL9</accession>
<dbReference type="SUPFAM" id="SSF56112">
    <property type="entry name" value="Protein kinase-like (PK-like)"/>
    <property type="match status" value="1"/>
</dbReference>
<protein>
    <submittedName>
        <fullName evidence="1">OLC1v1036892C1</fullName>
    </submittedName>
</protein>
<dbReference type="EMBL" id="OX459120">
    <property type="protein sequence ID" value="CAI9099988.1"/>
    <property type="molecule type" value="Genomic_DNA"/>
</dbReference>
<proteinExistence type="predicted"/>
<dbReference type="Proteomes" id="UP001161247">
    <property type="component" value="Chromosome 3"/>
</dbReference>
<dbReference type="AlphaFoldDB" id="A0AAV1CZL9"/>
<evidence type="ECO:0000313" key="1">
    <source>
        <dbReference type="EMBL" id="CAI9099988.1"/>
    </source>
</evidence>
<keyword evidence="2" id="KW-1185">Reference proteome</keyword>
<evidence type="ECO:0000313" key="2">
    <source>
        <dbReference type="Proteomes" id="UP001161247"/>
    </source>
</evidence>
<name>A0AAV1CZL9_OLDCO</name>
<reference evidence="1" key="1">
    <citation type="submission" date="2023-03" db="EMBL/GenBank/DDBJ databases">
        <authorList>
            <person name="Julca I."/>
        </authorList>
    </citation>
    <scope>NUCLEOTIDE SEQUENCE</scope>
</reference>
<dbReference type="InterPro" id="IPR011009">
    <property type="entry name" value="Kinase-like_dom_sf"/>
</dbReference>
<gene>
    <name evidence="1" type="ORF">OLC1_LOCUS9912</name>
</gene>
<organism evidence="1 2">
    <name type="scientific">Oldenlandia corymbosa var. corymbosa</name>
    <dbReference type="NCBI Taxonomy" id="529605"/>
    <lineage>
        <taxon>Eukaryota</taxon>
        <taxon>Viridiplantae</taxon>
        <taxon>Streptophyta</taxon>
        <taxon>Embryophyta</taxon>
        <taxon>Tracheophyta</taxon>
        <taxon>Spermatophyta</taxon>
        <taxon>Magnoliopsida</taxon>
        <taxon>eudicotyledons</taxon>
        <taxon>Gunneridae</taxon>
        <taxon>Pentapetalae</taxon>
        <taxon>asterids</taxon>
        <taxon>lamiids</taxon>
        <taxon>Gentianales</taxon>
        <taxon>Rubiaceae</taxon>
        <taxon>Rubioideae</taxon>
        <taxon>Spermacoceae</taxon>
        <taxon>Hedyotis-Oldenlandia complex</taxon>
        <taxon>Oldenlandia</taxon>
    </lineage>
</organism>
<sequence>MWSYVFNNREDYCKYFTQKTPALTSPADAMHFTGFDFAVEVQNEGFNVFLYGTKDGWFKFGMSYTYAPPEVFDTNTTSSSFLSPSFNLWSLGLTLKEISNLTGDIDHRLTPSIEKVFGDFLDVVPNARIKPETALILPYFENASSGTKDPYSPSYLSKFVDDIAVTVNVIN</sequence>